<dbReference type="Proteomes" id="UP001556636">
    <property type="component" value="Unassembled WGS sequence"/>
</dbReference>
<gene>
    <name evidence="1" type="ORF">V6X51_03645</name>
</gene>
<sequence length="92" mass="10143">MNELDPSEHMLKQKPAHDIWTAYVVLAGEYIDTGQQPLRKPELDDGVVDIEPLATEPGGNTLINITIEARPSLCVLILPTGSGHLSKLVDWR</sequence>
<evidence type="ECO:0000313" key="1">
    <source>
        <dbReference type="EMBL" id="MEX0372527.1"/>
    </source>
</evidence>
<proteinExistence type="predicted"/>
<dbReference type="RefSeq" id="WP_367951179.1">
    <property type="nucleotide sequence ID" value="NZ_JBAKFG010000001.1"/>
</dbReference>
<reference evidence="1 2" key="1">
    <citation type="submission" date="2024-02" db="EMBL/GenBank/DDBJ databases">
        <title>New especies of Spiribacter isolated from saline water.</title>
        <authorList>
            <person name="Leon M.J."/>
            <person name="De La Haba R."/>
            <person name="Sanchez-Porro C."/>
            <person name="Ventosa A."/>
        </authorList>
    </citation>
    <scope>NUCLEOTIDE SEQUENCE [LARGE SCALE GENOMIC DNA]</scope>
    <source>
        <strain evidence="2">ag22IC6-196</strain>
    </source>
</reference>
<dbReference type="EMBL" id="JBAKFG010000001">
    <property type="protein sequence ID" value="MEX0372527.1"/>
    <property type="molecule type" value="Genomic_DNA"/>
</dbReference>
<evidence type="ECO:0000313" key="2">
    <source>
        <dbReference type="Proteomes" id="UP001556636"/>
    </source>
</evidence>
<comment type="caution">
    <text evidence="1">The sequence shown here is derived from an EMBL/GenBank/DDBJ whole genome shotgun (WGS) entry which is preliminary data.</text>
</comment>
<organism evidence="1 2">
    <name type="scientific">Spiribacter roseus</name>
    <dbReference type="NCBI Taxonomy" id="1855875"/>
    <lineage>
        <taxon>Bacteria</taxon>
        <taxon>Pseudomonadati</taxon>
        <taxon>Pseudomonadota</taxon>
        <taxon>Gammaproteobacteria</taxon>
        <taxon>Chromatiales</taxon>
        <taxon>Ectothiorhodospiraceae</taxon>
        <taxon>Spiribacter</taxon>
    </lineage>
</organism>
<name>A0ABV3RXW5_9GAMM</name>
<keyword evidence="2" id="KW-1185">Reference proteome</keyword>
<accession>A0ABV3RXW5</accession>
<protein>
    <submittedName>
        <fullName evidence="1">Uncharacterized protein</fullName>
    </submittedName>
</protein>